<gene>
    <name evidence="3" type="ORF">FBEOM_13153</name>
</gene>
<accession>A0A9P5DSC8</accession>
<dbReference type="Proteomes" id="UP000730481">
    <property type="component" value="Unassembled WGS sequence"/>
</dbReference>
<dbReference type="Pfam" id="PF20945">
    <property type="entry name" value="RMP1"/>
    <property type="match status" value="1"/>
</dbReference>
<proteinExistence type="predicted"/>
<feature type="compositionally biased region" description="Polar residues" evidence="1">
    <location>
        <begin position="135"/>
        <end position="151"/>
    </location>
</feature>
<dbReference type="OrthoDB" id="5414547at2759"/>
<reference evidence="3" key="1">
    <citation type="journal article" date="2017" name="Mycologia">
        <title>Fusarium algeriense, sp. nov., a novel toxigenic crown rot pathogen of durum wheat from Algeria is nested in the Fusarium burgessii species complex.</title>
        <authorList>
            <person name="Laraba I."/>
            <person name="Keddad A."/>
            <person name="Boureghda H."/>
            <person name="Abdallah N."/>
            <person name="Vaughan M.M."/>
            <person name="Proctor R.H."/>
            <person name="Busman M."/>
            <person name="O'Donnell K."/>
        </authorList>
    </citation>
    <scope>NUCLEOTIDE SEQUENCE</scope>
    <source>
        <strain evidence="3">NRRL 25174</strain>
    </source>
</reference>
<name>A0A9P5DSC8_9HYPO</name>
<evidence type="ECO:0000313" key="4">
    <source>
        <dbReference type="Proteomes" id="UP000730481"/>
    </source>
</evidence>
<feature type="compositionally biased region" description="Basic and acidic residues" evidence="1">
    <location>
        <begin position="187"/>
        <end position="198"/>
    </location>
</feature>
<dbReference type="GO" id="GO:0000172">
    <property type="term" value="C:ribonuclease MRP complex"/>
    <property type="evidence" value="ECO:0007669"/>
    <property type="project" value="InterPro"/>
</dbReference>
<reference evidence="3" key="2">
    <citation type="submission" date="2020-02" db="EMBL/GenBank/DDBJ databases">
        <title>Identification and distribution of gene clusters putatively required for synthesis of sphingolipid metabolism inhibitors in phylogenetically diverse species of the filamentous fungus Fusarium.</title>
        <authorList>
            <person name="Kim H.-S."/>
            <person name="Busman M."/>
            <person name="Brown D.W."/>
            <person name="Divon H."/>
            <person name="Uhlig S."/>
            <person name="Proctor R.H."/>
        </authorList>
    </citation>
    <scope>NUCLEOTIDE SEQUENCE</scope>
    <source>
        <strain evidence="3">NRRL 25174</strain>
    </source>
</reference>
<feature type="domain" description="RNase MRP protein 1 RNA binding" evidence="2">
    <location>
        <begin position="23"/>
        <end position="118"/>
    </location>
</feature>
<sequence>MTSLPDTALLATTSDSLAPLITILNAFTHRHKNQHSSSHWWSSFSLLRRAVRNLNKDLNSRPRKTKAGAVNRDVQPALTRAKWMMSHVIPRAFVTFSQLAADNQHAPLGLLLLSVLARTNTLLSKLVPDHDNEDSVSAFSKRTPSKPNKSQAPDVAMGEASSPGMDMGVAISRHELPSTQKKVKTIHKTDSRSEEPRSKEHKMKTMHTDTKRVSSKNDTTDRPKKKKKKGDAFSSLFGDL</sequence>
<evidence type="ECO:0000313" key="3">
    <source>
        <dbReference type="EMBL" id="KAF4333029.1"/>
    </source>
</evidence>
<dbReference type="InterPro" id="IPR047204">
    <property type="entry name" value="RMP1_RBD"/>
</dbReference>
<dbReference type="GO" id="GO:0000466">
    <property type="term" value="P:maturation of 5.8S rRNA from tricistronic rRNA transcript (SSU-rRNA, 5.8S rRNA, LSU-rRNA)"/>
    <property type="evidence" value="ECO:0007669"/>
    <property type="project" value="TreeGrafter"/>
</dbReference>
<keyword evidence="4" id="KW-1185">Reference proteome</keyword>
<dbReference type="EMBL" id="PVQB02000916">
    <property type="protein sequence ID" value="KAF4333029.1"/>
    <property type="molecule type" value="Genomic_DNA"/>
</dbReference>
<evidence type="ECO:0000256" key="1">
    <source>
        <dbReference type="SAM" id="MobiDB-lite"/>
    </source>
</evidence>
<evidence type="ECO:0000259" key="2">
    <source>
        <dbReference type="Pfam" id="PF20945"/>
    </source>
</evidence>
<dbReference type="InterPro" id="IPR047205">
    <property type="entry name" value="RMP1"/>
</dbReference>
<dbReference type="GO" id="GO:0000294">
    <property type="term" value="P:nuclear-transcribed mRNA catabolic process, RNase MRP-dependent"/>
    <property type="evidence" value="ECO:0007669"/>
    <property type="project" value="TreeGrafter"/>
</dbReference>
<dbReference type="PANTHER" id="PTHR37792:SF1">
    <property type="entry name" value="RIBONUCLEASE MRP PROTEIN SUBUNIT RMP1"/>
    <property type="match status" value="1"/>
</dbReference>
<dbReference type="PANTHER" id="PTHR37792">
    <property type="entry name" value="RIBONUCLEASE MRP PROTEIN SUBUNIT RMP1"/>
    <property type="match status" value="1"/>
</dbReference>
<protein>
    <submittedName>
        <fullName evidence="3">Ribonuclease MRP subunit rmp1</fullName>
    </submittedName>
</protein>
<feature type="region of interest" description="Disordered" evidence="1">
    <location>
        <begin position="127"/>
        <end position="240"/>
    </location>
</feature>
<dbReference type="GO" id="GO:0042134">
    <property type="term" value="F:rRNA primary transcript binding"/>
    <property type="evidence" value="ECO:0007669"/>
    <property type="project" value="InterPro"/>
</dbReference>
<comment type="caution">
    <text evidence="3">The sequence shown here is derived from an EMBL/GenBank/DDBJ whole genome shotgun (WGS) entry which is preliminary data.</text>
</comment>
<organism evidence="3 4">
    <name type="scientific">Fusarium beomiforme</name>
    <dbReference type="NCBI Taxonomy" id="44412"/>
    <lineage>
        <taxon>Eukaryota</taxon>
        <taxon>Fungi</taxon>
        <taxon>Dikarya</taxon>
        <taxon>Ascomycota</taxon>
        <taxon>Pezizomycotina</taxon>
        <taxon>Sordariomycetes</taxon>
        <taxon>Hypocreomycetidae</taxon>
        <taxon>Hypocreales</taxon>
        <taxon>Nectriaceae</taxon>
        <taxon>Fusarium</taxon>
        <taxon>Fusarium burgessii species complex</taxon>
    </lineage>
</organism>
<dbReference type="AlphaFoldDB" id="A0A9P5DSC8"/>